<dbReference type="InterPro" id="IPR056924">
    <property type="entry name" value="SH3_Tf2-1"/>
</dbReference>
<dbReference type="OrthoDB" id="3227343at2759"/>
<protein>
    <submittedName>
        <fullName evidence="3">Unplaced genomic scaffold SPHSTscaffold_804, whole genome shotgun sequence</fullName>
    </submittedName>
</protein>
<dbReference type="Pfam" id="PF24626">
    <property type="entry name" value="SH3_Tf2-1"/>
    <property type="match status" value="1"/>
</dbReference>
<evidence type="ECO:0000313" key="4">
    <source>
        <dbReference type="Proteomes" id="UP000054279"/>
    </source>
</evidence>
<gene>
    <name evidence="3" type="ORF">M422DRAFT_84881</name>
</gene>
<dbReference type="PROSITE" id="PS50994">
    <property type="entry name" value="INTEGRASE"/>
    <property type="match status" value="1"/>
</dbReference>
<keyword evidence="1" id="KW-0694">RNA-binding</keyword>
<dbReference type="InterPro" id="IPR050951">
    <property type="entry name" value="Retrovirus_Pol_polyprotein"/>
</dbReference>
<keyword evidence="4" id="KW-1185">Reference proteome</keyword>
<evidence type="ECO:0000256" key="1">
    <source>
        <dbReference type="ARBA" id="ARBA00022884"/>
    </source>
</evidence>
<dbReference type="Proteomes" id="UP000054279">
    <property type="component" value="Unassembled WGS sequence"/>
</dbReference>
<sequence>MVCTVIDHLTSMVHLIPCRQDYTAKEAAEMVFDEIYKHHGLPEIIVSDRDSLFTSHFWDRLHKLIGTELRMSSSWHPQIDGATERANRTLGQMLRQAIGPSQRDWVSKLSGIESAINSSRSETTGFSPFFLNYGRLPRPLIWDTPSRNEYKGVRTFTLRMKEAIMQAHDSIIEARIKQARQANKKQRNISFQVGDLVYLSTKNLSLPKGRSRKLTPKFVGPYSITKELESNSMFSLDLPPELKKRGIHNAFHASLLHIHIANDDRRFPGRQIHQVSTSLVSDTKEWEVDRELSHTGTGREAQFELKWKSGDVTWEPWHIIKKLKALQEYCELMGIGNTRQLGAVVGN</sequence>
<dbReference type="InterPro" id="IPR001584">
    <property type="entry name" value="Integrase_cat-core"/>
</dbReference>
<reference evidence="3 4" key="1">
    <citation type="submission" date="2014-06" db="EMBL/GenBank/DDBJ databases">
        <title>Evolutionary Origins and Diversification of the Mycorrhizal Mutualists.</title>
        <authorList>
            <consortium name="DOE Joint Genome Institute"/>
            <consortium name="Mycorrhizal Genomics Consortium"/>
            <person name="Kohler A."/>
            <person name="Kuo A."/>
            <person name="Nagy L.G."/>
            <person name="Floudas D."/>
            <person name="Copeland A."/>
            <person name="Barry K.W."/>
            <person name="Cichocki N."/>
            <person name="Veneault-Fourrey C."/>
            <person name="LaButti K."/>
            <person name="Lindquist E.A."/>
            <person name="Lipzen A."/>
            <person name="Lundell T."/>
            <person name="Morin E."/>
            <person name="Murat C."/>
            <person name="Riley R."/>
            <person name="Ohm R."/>
            <person name="Sun H."/>
            <person name="Tunlid A."/>
            <person name="Henrissat B."/>
            <person name="Grigoriev I.V."/>
            <person name="Hibbett D.S."/>
            <person name="Martin F."/>
        </authorList>
    </citation>
    <scope>NUCLEOTIDE SEQUENCE [LARGE SCALE GENOMIC DNA]</scope>
    <source>
        <strain evidence="3 4">SS14</strain>
    </source>
</reference>
<dbReference type="PANTHER" id="PTHR37984">
    <property type="entry name" value="PROTEIN CBG26694"/>
    <property type="match status" value="1"/>
</dbReference>
<evidence type="ECO:0000259" key="2">
    <source>
        <dbReference type="PROSITE" id="PS50994"/>
    </source>
</evidence>
<accession>A0A0C9UD08</accession>
<feature type="domain" description="Integrase catalytic" evidence="2">
    <location>
        <begin position="1"/>
        <end position="136"/>
    </location>
</feature>
<evidence type="ECO:0000313" key="3">
    <source>
        <dbReference type="EMBL" id="KIJ22920.1"/>
    </source>
</evidence>
<dbReference type="GO" id="GO:0005634">
    <property type="term" value="C:nucleus"/>
    <property type="evidence" value="ECO:0007669"/>
    <property type="project" value="UniProtKB-ARBA"/>
</dbReference>
<dbReference type="HOGENOM" id="CLU_000384_6_1_1"/>
<dbReference type="GO" id="GO:0003723">
    <property type="term" value="F:RNA binding"/>
    <property type="evidence" value="ECO:0007669"/>
    <property type="project" value="UniProtKB-KW"/>
</dbReference>
<dbReference type="SUPFAM" id="SSF54160">
    <property type="entry name" value="Chromo domain-like"/>
    <property type="match status" value="1"/>
</dbReference>
<dbReference type="EMBL" id="KN837879">
    <property type="protein sequence ID" value="KIJ22920.1"/>
    <property type="molecule type" value="Genomic_DNA"/>
</dbReference>
<organism evidence="3 4">
    <name type="scientific">Sphaerobolus stellatus (strain SS14)</name>
    <dbReference type="NCBI Taxonomy" id="990650"/>
    <lineage>
        <taxon>Eukaryota</taxon>
        <taxon>Fungi</taxon>
        <taxon>Dikarya</taxon>
        <taxon>Basidiomycota</taxon>
        <taxon>Agaricomycotina</taxon>
        <taxon>Agaricomycetes</taxon>
        <taxon>Phallomycetidae</taxon>
        <taxon>Geastrales</taxon>
        <taxon>Sphaerobolaceae</taxon>
        <taxon>Sphaerobolus</taxon>
    </lineage>
</organism>
<dbReference type="AlphaFoldDB" id="A0A0C9UD08"/>
<dbReference type="SUPFAM" id="SSF53098">
    <property type="entry name" value="Ribonuclease H-like"/>
    <property type="match status" value="1"/>
</dbReference>
<dbReference type="PANTHER" id="PTHR37984:SF15">
    <property type="entry name" value="INTEGRASE CATALYTIC DOMAIN-CONTAINING PROTEIN"/>
    <property type="match status" value="1"/>
</dbReference>
<dbReference type="Gene3D" id="3.30.420.10">
    <property type="entry name" value="Ribonuclease H-like superfamily/Ribonuclease H"/>
    <property type="match status" value="1"/>
</dbReference>
<dbReference type="CDD" id="cd00024">
    <property type="entry name" value="CD_CSD"/>
    <property type="match status" value="1"/>
</dbReference>
<proteinExistence type="predicted"/>
<feature type="non-terminal residue" evidence="3">
    <location>
        <position position="347"/>
    </location>
</feature>
<dbReference type="GO" id="GO:0015074">
    <property type="term" value="P:DNA integration"/>
    <property type="evidence" value="ECO:0007669"/>
    <property type="project" value="InterPro"/>
</dbReference>
<dbReference type="InterPro" id="IPR012337">
    <property type="entry name" value="RNaseH-like_sf"/>
</dbReference>
<dbReference type="InterPro" id="IPR036397">
    <property type="entry name" value="RNaseH_sf"/>
</dbReference>
<name>A0A0C9UD08_SPHS4</name>
<dbReference type="InterPro" id="IPR016197">
    <property type="entry name" value="Chromo-like_dom_sf"/>
</dbReference>